<dbReference type="RefSeq" id="WP_184204743.1">
    <property type="nucleotide sequence ID" value="NZ_JACHIF010000001.1"/>
</dbReference>
<protein>
    <submittedName>
        <fullName evidence="2">Uncharacterized protein</fullName>
    </submittedName>
</protein>
<dbReference type="EMBL" id="JACHIF010000001">
    <property type="protein sequence ID" value="MBB5036206.1"/>
    <property type="molecule type" value="Genomic_DNA"/>
</dbReference>
<feature type="chain" id="PRO_5031328024" evidence="1">
    <location>
        <begin position="20"/>
        <end position="182"/>
    </location>
</feature>
<evidence type="ECO:0000256" key="1">
    <source>
        <dbReference type="SAM" id="SignalP"/>
    </source>
</evidence>
<name>A0A7W7YHB1_9BACT</name>
<comment type="caution">
    <text evidence="2">The sequence shown here is derived from an EMBL/GenBank/DDBJ whole genome shotgun (WGS) entry which is preliminary data.</text>
</comment>
<keyword evidence="1" id="KW-0732">Signal</keyword>
<dbReference type="AlphaFoldDB" id="A0A7W7YHB1"/>
<proteinExistence type="predicted"/>
<dbReference type="Proteomes" id="UP000534294">
    <property type="component" value="Unassembled WGS sequence"/>
</dbReference>
<evidence type="ECO:0000313" key="3">
    <source>
        <dbReference type="Proteomes" id="UP000534294"/>
    </source>
</evidence>
<feature type="signal peptide" evidence="1">
    <location>
        <begin position="1"/>
        <end position="19"/>
    </location>
</feature>
<organism evidence="2 3">
    <name type="scientific">Prosthecobacter dejongeii</name>
    <dbReference type="NCBI Taxonomy" id="48465"/>
    <lineage>
        <taxon>Bacteria</taxon>
        <taxon>Pseudomonadati</taxon>
        <taxon>Verrucomicrobiota</taxon>
        <taxon>Verrucomicrobiia</taxon>
        <taxon>Verrucomicrobiales</taxon>
        <taxon>Verrucomicrobiaceae</taxon>
        <taxon>Prosthecobacter</taxon>
    </lineage>
</organism>
<reference evidence="2 3" key="1">
    <citation type="submission" date="2020-08" db="EMBL/GenBank/DDBJ databases">
        <title>Genomic Encyclopedia of Type Strains, Phase IV (KMG-IV): sequencing the most valuable type-strain genomes for metagenomic binning, comparative biology and taxonomic classification.</title>
        <authorList>
            <person name="Goeker M."/>
        </authorList>
    </citation>
    <scope>NUCLEOTIDE SEQUENCE [LARGE SCALE GENOMIC DNA]</scope>
    <source>
        <strain evidence="2 3">DSM 12251</strain>
    </source>
</reference>
<gene>
    <name evidence="2" type="ORF">HNQ64_000440</name>
</gene>
<accession>A0A7W7YHB1</accession>
<sequence>MSRLFYCLVLYLLFAQVMATGQTPEKTAARNDLCPLAESLESFARHLTLQIDLYNMRLDDGSRPTPALKEQLEQACLSQLDMFESVVRTRSMGSLLGVDYRSGSGRAEMDSMMQILSALGSLQRGRDPFAKTGLIKEDTSGRITLASEDIQSLIQTVRACRQQFVTLKGQFSPKVPSKVNRK</sequence>
<evidence type="ECO:0000313" key="2">
    <source>
        <dbReference type="EMBL" id="MBB5036206.1"/>
    </source>
</evidence>
<keyword evidence="3" id="KW-1185">Reference proteome</keyword>